<gene>
    <name evidence="1" type="ORF">KsCSTR_30550</name>
</gene>
<reference evidence="1 2" key="1">
    <citation type="submission" date="2020-02" db="EMBL/GenBank/DDBJ databases">
        <title>Newly sequenced genome of strain CSTR1 showed variability in Candidatus Kuenenia stuttgartiensis genomes.</title>
        <authorList>
            <person name="Ding C."/>
            <person name="Adrian L."/>
        </authorList>
    </citation>
    <scope>NUCLEOTIDE SEQUENCE [LARGE SCALE GENOMIC DNA]</scope>
    <source>
        <strain evidence="1 2">CSTR1</strain>
    </source>
</reference>
<dbReference type="AlphaFoldDB" id="A0A6G7GSV5"/>
<dbReference type="EMBL" id="CP049055">
    <property type="protein sequence ID" value="QII12434.1"/>
    <property type="molecule type" value="Genomic_DNA"/>
</dbReference>
<dbReference type="Proteomes" id="UP000501926">
    <property type="component" value="Chromosome"/>
</dbReference>
<organism evidence="1 2">
    <name type="scientific">Kuenenia stuttgartiensis</name>
    <dbReference type="NCBI Taxonomy" id="174633"/>
    <lineage>
        <taxon>Bacteria</taxon>
        <taxon>Pseudomonadati</taxon>
        <taxon>Planctomycetota</taxon>
        <taxon>Candidatus Brocadiia</taxon>
        <taxon>Candidatus Brocadiales</taxon>
        <taxon>Candidatus Brocadiaceae</taxon>
        <taxon>Candidatus Kuenenia</taxon>
    </lineage>
</organism>
<name>A0A6G7GSV5_KUEST</name>
<proteinExistence type="predicted"/>
<accession>A0A6G7GSV5</accession>
<sequence>MKLEIVICSATNLVALHEFSGLRVPYKVRSEQQPFIANDS</sequence>
<evidence type="ECO:0000313" key="1">
    <source>
        <dbReference type="EMBL" id="QII12434.1"/>
    </source>
</evidence>
<protein>
    <submittedName>
        <fullName evidence="1">Uncharacterized protein</fullName>
    </submittedName>
</protein>
<evidence type="ECO:0000313" key="2">
    <source>
        <dbReference type="Proteomes" id="UP000501926"/>
    </source>
</evidence>